<dbReference type="SUPFAM" id="SSF52540">
    <property type="entry name" value="P-loop containing nucleoside triphosphate hydrolases"/>
    <property type="match status" value="1"/>
</dbReference>
<reference evidence="4" key="1">
    <citation type="journal article" date="2019" name="Int. J. Syst. Evol. Microbiol.">
        <title>The Global Catalogue of Microorganisms (GCM) 10K type strain sequencing project: providing services to taxonomists for standard genome sequencing and annotation.</title>
        <authorList>
            <consortium name="The Broad Institute Genomics Platform"/>
            <consortium name="The Broad Institute Genome Sequencing Center for Infectious Disease"/>
            <person name="Wu L."/>
            <person name="Ma J."/>
        </authorList>
    </citation>
    <scope>NUCLEOTIDE SEQUENCE [LARGE SCALE GENOMIC DNA]</scope>
    <source>
        <strain evidence="4">CGMCC 1.12125</strain>
    </source>
</reference>
<dbReference type="InterPro" id="IPR027417">
    <property type="entry name" value="P-loop_NTPase"/>
</dbReference>
<dbReference type="InterPro" id="IPR041664">
    <property type="entry name" value="AAA_16"/>
</dbReference>
<proteinExistence type="predicted"/>
<gene>
    <name evidence="3" type="ORF">ACFO0K_15290</name>
</gene>
<dbReference type="Gene3D" id="3.40.50.300">
    <property type="entry name" value="P-loop containing nucleotide triphosphate hydrolases"/>
    <property type="match status" value="1"/>
</dbReference>
<dbReference type="GO" id="GO:0005524">
    <property type="term" value="F:ATP binding"/>
    <property type="evidence" value="ECO:0007669"/>
    <property type="project" value="UniProtKB-KW"/>
</dbReference>
<dbReference type="EMBL" id="JBHSEN010000003">
    <property type="protein sequence ID" value="MFC4431033.1"/>
    <property type="molecule type" value="Genomic_DNA"/>
</dbReference>
<keyword evidence="3" id="KW-0067">ATP-binding</keyword>
<protein>
    <submittedName>
        <fullName evidence="3">ATP-binding protein</fullName>
    </submittedName>
</protein>
<keyword evidence="3" id="KW-0547">Nucleotide-binding</keyword>
<sequence length="408" mass="44558">MATVTNPFTPGFGQSPAILAGRASVIREFEQAVAGELPGQRNVLISGARGAGKTVLLTEFEAVAADAGWTCITLHTASSSLVAELRAEIVEHLRESDPQAERSRLTGAGLSGVSAQRDVVERYDGEALPVGRLLDRLAGILDATGAGLLITLDELQSVDRAQLHEVTQHVQDLTRRGHQVGFVAAGIRAGLDDLLENDKTTFLRRAHRVELGSVPVGTAAETIRQTVADTPKTITPEAAVRAGEVSQGYPYLIQLVGARAWTHAGNADTIEIGDIEQIRTEVIREMVKNVHRPALREISGRKLDYLNAMLEDTGPSRVADIAVRMGEDRRYQSVYRERLIHDELIHPAGRGYVEYALPYLRDALETLRAGTAPVPGADEVTRTRTRLTASRSRPETRDRTTRDNNRRH</sequence>
<dbReference type="Proteomes" id="UP001595965">
    <property type="component" value="Unassembled WGS sequence"/>
</dbReference>
<evidence type="ECO:0000259" key="2">
    <source>
        <dbReference type="Pfam" id="PF13191"/>
    </source>
</evidence>
<feature type="region of interest" description="Disordered" evidence="1">
    <location>
        <begin position="373"/>
        <end position="408"/>
    </location>
</feature>
<feature type="domain" description="Orc1-like AAA ATPase" evidence="2">
    <location>
        <begin position="19"/>
        <end position="175"/>
    </location>
</feature>
<evidence type="ECO:0000256" key="1">
    <source>
        <dbReference type="SAM" id="MobiDB-lite"/>
    </source>
</evidence>
<comment type="caution">
    <text evidence="3">The sequence shown here is derived from an EMBL/GenBank/DDBJ whole genome shotgun (WGS) entry which is preliminary data.</text>
</comment>
<organism evidence="3 4">
    <name type="scientific">Citricoccus alkalitolerans</name>
    <dbReference type="NCBI Taxonomy" id="246603"/>
    <lineage>
        <taxon>Bacteria</taxon>
        <taxon>Bacillati</taxon>
        <taxon>Actinomycetota</taxon>
        <taxon>Actinomycetes</taxon>
        <taxon>Micrococcales</taxon>
        <taxon>Micrococcaceae</taxon>
        <taxon>Citricoccus</taxon>
    </lineage>
</organism>
<evidence type="ECO:0000313" key="4">
    <source>
        <dbReference type="Proteomes" id="UP001595965"/>
    </source>
</evidence>
<evidence type="ECO:0000313" key="3">
    <source>
        <dbReference type="EMBL" id="MFC4431033.1"/>
    </source>
</evidence>
<feature type="compositionally biased region" description="Basic and acidic residues" evidence="1">
    <location>
        <begin position="392"/>
        <end position="408"/>
    </location>
</feature>
<name>A0ABV8Y287_9MICC</name>
<dbReference type="Pfam" id="PF13191">
    <property type="entry name" value="AAA_16"/>
    <property type="match status" value="1"/>
</dbReference>
<dbReference type="PANTHER" id="PTHR34301">
    <property type="entry name" value="DNA-BINDING PROTEIN-RELATED"/>
    <property type="match status" value="1"/>
</dbReference>
<keyword evidence="4" id="KW-1185">Reference proteome</keyword>
<accession>A0ABV8Y287</accession>
<dbReference type="PANTHER" id="PTHR34301:SF8">
    <property type="entry name" value="ATPASE DOMAIN-CONTAINING PROTEIN"/>
    <property type="match status" value="1"/>
</dbReference>
<dbReference type="RefSeq" id="WP_344231026.1">
    <property type="nucleotide sequence ID" value="NZ_BAAALH010000003.1"/>
</dbReference>